<keyword evidence="1 7" id="KW-0436">Ligase</keyword>
<sequence>MDRRIFGLENEYGVTCTFRGQRRLSPDEVARYLFRRVVSWGRSSNVFLRNGARLYLDVGSHPEYATPECDDVTELVTHDKAGERILEGLLVDAERRLHEEGIAGDVYLFKNNTDSAGNSYGCHENYLVARHGEFSRLADILIPFLVTRQMLCGAGKVLQTPRGAVYCVSQRAEHIWEGVSSATTRSRPIINTRDEPHADAERYRRLHVIVGDSNMSETTMLLKVGATDLVLRMIEAGTVMRDLTLENPIRAIREVSHDITGQRKVRLASGREASALEVQQEYYEKAVDFCERRGIRTGTVERVLELWGRTLEAVRTEDLDSIATEIDWVMKYQLIERYRAKNNITMSHPRVAQIDLAYHDIHRRRGLYYLLERRGQAARICNDLKIFEGKSVPPQTTRARLRGDFIRRAQEQRRDFTVDWVHLKLNDQAQRTVLCKDPFRSVDDRVEKLIAGM</sequence>
<dbReference type="GO" id="GO:0000287">
    <property type="term" value="F:magnesium ion binding"/>
    <property type="evidence" value="ECO:0007669"/>
    <property type="project" value="UniProtKB-UniRule"/>
</dbReference>
<organism evidence="10 11">
    <name type="scientific">Streptomyces zagrosensis</name>
    <dbReference type="NCBI Taxonomy" id="1042984"/>
    <lineage>
        <taxon>Bacteria</taxon>
        <taxon>Bacillati</taxon>
        <taxon>Actinomycetota</taxon>
        <taxon>Actinomycetes</taxon>
        <taxon>Kitasatosporales</taxon>
        <taxon>Streptomycetaceae</taxon>
        <taxon>Streptomyces</taxon>
    </lineage>
</organism>
<comment type="catalytic activity">
    <reaction evidence="7">
        <text>ATP + [prokaryotic ubiquitin-like protein]-L-glutamate + [protein]-L-lysine = ADP + phosphate + N(6)-([prokaryotic ubiquitin-like protein]-gamma-L-glutamyl)-[protein]-L-lysine.</text>
        <dbReference type="EC" id="6.3.1.19"/>
    </reaction>
</comment>
<comment type="pathway">
    <text evidence="7">Protein degradation; proteasomal Pup-dependent pathway.</text>
</comment>
<dbReference type="NCBIfam" id="TIGR03686">
    <property type="entry name" value="pupylate_PafA"/>
    <property type="match status" value="1"/>
</dbReference>
<dbReference type="GO" id="GO:0019787">
    <property type="term" value="F:ubiquitin-like protein transferase activity"/>
    <property type="evidence" value="ECO:0007669"/>
    <property type="project" value="UniProtKB-UniRule"/>
</dbReference>
<keyword evidence="11" id="KW-1185">Reference proteome</keyword>
<keyword evidence="4 7" id="KW-0833">Ubl conjugation pathway</keyword>
<evidence type="ECO:0000256" key="4">
    <source>
        <dbReference type="ARBA" id="ARBA00022786"/>
    </source>
</evidence>
<evidence type="ECO:0000313" key="11">
    <source>
        <dbReference type="Proteomes" id="UP000588098"/>
    </source>
</evidence>
<name>A0A7W9V1E1_9ACTN</name>
<feature type="active site" description="Proton acceptor" evidence="7 9">
    <location>
        <position position="57"/>
    </location>
</feature>
<keyword evidence="5 7" id="KW-0067">ATP-binding</keyword>
<dbReference type="GO" id="GO:0000502">
    <property type="term" value="C:proteasome complex"/>
    <property type="evidence" value="ECO:0007669"/>
    <property type="project" value="UniProtKB-KW"/>
</dbReference>
<comment type="function">
    <text evidence="7">Catalyzes the covalent attachment of the prokaryotic ubiquitin-like protein modifier Pup to the proteasomal substrate proteins, thereby targeting them for proteasomal degradation. This tagging system is termed pupylation. The ligation reaction involves the side-chain carboxylate of the C-terminal glutamate of Pup and the side-chain amino group of a substrate lysine.</text>
</comment>
<dbReference type="EC" id="6.3.1.19" evidence="7 8"/>
<comment type="similarity">
    <text evidence="7">Belongs to the Pup ligase/Pup deamidase family. Pup-conjugating enzyme subfamily.</text>
</comment>
<feature type="binding site" evidence="7">
    <location>
        <position position="53"/>
    </location>
    <ligand>
        <name>ATP</name>
        <dbReference type="ChEBI" id="CHEBI:30616"/>
    </ligand>
</feature>
<dbReference type="GO" id="GO:0019941">
    <property type="term" value="P:modification-dependent protein catabolic process"/>
    <property type="evidence" value="ECO:0007669"/>
    <property type="project" value="UniProtKB-UniRule"/>
</dbReference>
<dbReference type="InterPro" id="IPR022279">
    <property type="entry name" value="Pup_ligase"/>
</dbReference>
<evidence type="ECO:0000313" key="10">
    <source>
        <dbReference type="EMBL" id="MBB5938852.1"/>
    </source>
</evidence>
<dbReference type="UniPathway" id="UPA00997"/>
<evidence type="ECO:0000256" key="5">
    <source>
        <dbReference type="ARBA" id="ARBA00022840"/>
    </source>
</evidence>
<dbReference type="PANTHER" id="PTHR42307:SF3">
    <property type="entry name" value="PUP--PROTEIN LIGASE"/>
    <property type="match status" value="1"/>
</dbReference>
<dbReference type="GO" id="GO:0010498">
    <property type="term" value="P:proteasomal protein catabolic process"/>
    <property type="evidence" value="ECO:0007669"/>
    <property type="project" value="UniProtKB-UniRule"/>
</dbReference>
<comment type="pathway">
    <text evidence="7">Protein modification; protein pupylation.</text>
</comment>
<dbReference type="EMBL" id="JACHJL010000019">
    <property type="protein sequence ID" value="MBB5938852.1"/>
    <property type="molecule type" value="Genomic_DNA"/>
</dbReference>
<keyword evidence="3 7" id="KW-0547">Nucleotide-binding</keyword>
<feature type="binding site" evidence="7">
    <location>
        <position position="66"/>
    </location>
    <ligand>
        <name>ATP</name>
        <dbReference type="ChEBI" id="CHEBI:30616"/>
    </ligand>
</feature>
<dbReference type="GO" id="GO:0005524">
    <property type="term" value="F:ATP binding"/>
    <property type="evidence" value="ECO:0007669"/>
    <property type="project" value="UniProtKB-UniRule"/>
</dbReference>
<dbReference type="GO" id="GO:0070490">
    <property type="term" value="P:protein pupylation"/>
    <property type="evidence" value="ECO:0007669"/>
    <property type="project" value="UniProtKB-UniRule"/>
</dbReference>
<accession>A0A7W9V1E1</accession>
<evidence type="ECO:0000256" key="8">
    <source>
        <dbReference type="NCBIfam" id="TIGR03686"/>
    </source>
</evidence>
<protein>
    <recommendedName>
        <fullName evidence="7 8">Pup--protein ligase</fullName>
        <ecNumber evidence="7 8">6.3.1.19</ecNumber>
    </recommendedName>
    <alternativeName>
        <fullName evidence="7">Proteasome accessory factor A</fullName>
    </alternativeName>
    <alternativeName>
        <fullName evidence="7">Pup-conjugating enzyme</fullName>
    </alternativeName>
</protein>
<evidence type="ECO:0000256" key="2">
    <source>
        <dbReference type="ARBA" id="ARBA00022723"/>
    </source>
</evidence>
<dbReference type="GO" id="GO:0016879">
    <property type="term" value="F:ligase activity, forming carbon-nitrogen bonds"/>
    <property type="evidence" value="ECO:0007669"/>
    <property type="project" value="UniProtKB-UniRule"/>
</dbReference>
<dbReference type="Pfam" id="PF03136">
    <property type="entry name" value="Pup_ligase"/>
    <property type="match status" value="1"/>
</dbReference>
<feature type="binding site" evidence="7">
    <location>
        <position position="63"/>
    </location>
    <ligand>
        <name>Mg(2+)</name>
        <dbReference type="ChEBI" id="CHEBI:18420"/>
    </ligand>
</feature>
<feature type="binding site" evidence="7">
    <location>
        <position position="420"/>
    </location>
    <ligand>
        <name>ATP</name>
        <dbReference type="ChEBI" id="CHEBI:30616"/>
    </ligand>
</feature>
<evidence type="ECO:0000256" key="3">
    <source>
        <dbReference type="ARBA" id="ARBA00022741"/>
    </source>
</evidence>
<evidence type="ECO:0000256" key="1">
    <source>
        <dbReference type="ARBA" id="ARBA00022598"/>
    </source>
</evidence>
<dbReference type="PANTHER" id="PTHR42307">
    <property type="entry name" value="PUP DEAMIDASE/DEPUPYLASE"/>
    <property type="match status" value="1"/>
</dbReference>
<keyword evidence="10" id="KW-0647">Proteasome</keyword>
<evidence type="ECO:0000256" key="6">
    <source>
        <dbReference type="ARBA" id="ARBA00022842"/>
    </source>
</evidence>
<feature type="binding site" evidence="7">
    <location>
        <position position="9"/>
    </location>
    <ligand>
        <name>Mg(2+)</name>
        <dbReference type="ChEBI" id="CHEBI:18420"/>
    </ligand>
</feature>
<evidence type="ECO:0000256" key="9">
    <source>
        <dbReference type="PIRSR" id="PIRSR018077-1"/>
    </source>
</evidence>
<dbReference type="Proteomes" id="UP000588098">
    <property type="component" value="Unassembled WGS sequence"/>
</dbReference>
<dbReference type="HAMAP" id="MF_02111">
    <property type="entry name" value="Pup_ligase"/>
    <property type="match status" value="1"/>
</dbReference>
<keyword evidence="2 7" id="KW-0479">Metal-binding</keyword>
<evidence type="ECO:0000256" key="7">
    <source>
        <dbReference type="HAMAP-Rule" id="MF_02111"/>
    </source>
</evidence>
<feature type="binding site" evidence="7">
    <location>
        <position position="55"/>
    </location>
    <ligand>
        <name>Mg(2+)</name>
        <dbReference type="ChEBI" id="CHEBI:18420"/>
    </ligand>
</feature>
<reference evidence="10 11" key="1">
    <citation type="submission" date="2020-08" db="EMBL/GenBank/DDBJ databases">
        <title>Genomic Encyclopedia of Type Strains, Phase III (KMG-III): the genomes of soil and plant-associated and newly described type strains.</title>
        <authorList>
            <person name="Whitman W."/>
        </authorList>
    </citation>
    <scope>NUCLEOTIDE SEQUENCE [LARGE SCALE GENOMIC DNA]</scope>
    <source>
        <strain evidence="10 11">CECT 8305</strain>
    </source>
</reference>
<proteinExistence type="inferred from homology"/>
<gene>
    <name evidence="7" type="primary">pafA</name>
    <name evidence="10" type="ORF">FHS42_005943</name>
</gene>
<dbReference type="AlphaFoldDB" id="A0A7W9V1E1"/>
<dbReference type="InterPro" id="IPR004347">
    <property type="entry name" value="Pup_ligase/deamidase"/>
</dbReference>
<comment type="caution">
    <text evidence="10">The sequence shown here is derived from an EMBL/GenBank/DDBJ whole genome shotgun (WGS) entry which is preliminary data.</text>
</comment>
<dbReference type="UniPathway" id="UPA00998"/>
<dbReference type="RefSeq" id="WP_184577000.1">
    <property type="nucleotide sequence ID" value="NZ_JACHJL010000019.1"/>
</dbReference>
<keyword evidence="6 7" id="KW-0460">Magnesium</keyword>
<dbReference type="PIRSF" id="PIRSF018077">
    <property type="entry name" value="UCP018077"/>
    <property type="match status" value="1"/>
</dbReference>
<comment type="miscellaneous">
    <text evidence="7">The reaction mechanism probably proceeds via the activation of Pup by phosphorylation of its C-terminal glutamate, which is then subject to nucleophilic attack by the substrate lysine, resulting in an isopeptide bond and the release of phosphate as a good leaving group.</text>
</comment>